<gene>
    <name evidence="1" type="ORF">SAMN05216552_1003263</name>
</gene>
<dbReference type="SUPFAM" id="SSF88713">
    <property type="entry name" value="Glycoside hydrolase/deacetylase"/>
    <property type="match status" value="1"/>
</dbReference>
<dbReference type="AlphaFoldDB" id="A0A1I7GEN5"/>
<sequence>MLLPNPNTTARLRPDHPPVLLVIVDTEEEFAWDQPFNRGSVGTTSISGQPHIHERVYDRLGIVPTYMVDWPVATTPQSIATLHALMKAGQCEIGTHLHPWVSPPYEETVSPFNSYAGNLPRQLEYDKLRLLTSAITDAFQRSPVAFKAGRYGVGPNTAEIIASLGYQIDASVVPYTAFTIDGGPDFSAFDEHPYWFTAGGGDLLELPVTAGFCGWLRNSGPAIYPITQQSWAKTVKLGGILARTRGLERIRLSPEGATAGDMMRLTQALMRTGCQVYSLTYHSPSLVPGHTPYVRSAADLAQFVESIRSYCTWFQQELGGVFLSLSQVRAAMAKQVG</sequence>
<dbReference type="EMBL" id="FPBO01000003">
    <property type="protein sequence ID" value="SFU46726.1"/>
    <property type="molecule type" value="Genomic_DNA"/>
</dbReference>
<keyword evidence="2" id="KW-1185">Reference proteome</keyword>
<name>A0A1I7GEN5_9BURK</name>
<dbReference type="OrthoDB" id="9771584at2"/>
<evidence type="ECO:0008006" key="3">
    <source>
        <dbReference type="Google" id="ProtNLM"/>
    </source>
</evidence>
<dbReference type="STRING" id="1035707.SAMN05216552_1003263"/>
<dbReference type="Gene3D" id="3.20.20.370">
    <property type="entry name" value="Glycoside hydrolase/deacetylase"/>
    <property type="match status" value="1"/>
</dbReference>
<dbReference type="CDD" id="cd10935">
    <property type="entry name" value="CE4_WalW"/>
    <property type="match status" value="1"/>
</dbReference>
<proteinExistence type="predicted"/>
<reference evidence="2" key="1">
    <citation type="submission" date="2016-10" db="EMBL/GenBank/DDBJ databases">
        <authorList>
            <person name="Varghese N."/>
            <person name="Submissions S."/>
        </authorList>
    </citation>
    <scope>NUCLEOTIDE SEQUENCE [LARGE SCALE GENOMIC DNA]</scope>
    <source>
        <strain evidence="2">CGMCC 1.11014</strain>
    </source>
</reference>
<evidence type="ECO:0000313" key="1">
    <source>
        <dbReference type="EMBL" id="SFU46726.1"/>
    </source>
</evidence>
<dbReference type="GO" id="GO:0005975">
    <property type="term" value="P:carbohydrate metabolic process"/>
    <property type="evidence" value="ECO:0007669"/>
    <property type="project" value="InterPro"/>
</dbReference>
<accession>A0A1I7GEN5</accession>
<dbReference type="InterPro" id="IPR011330">
    <property type="entry name" value="Glyco_hydro/deAcase_b/a-brl"/>
</dbReference>
<dbReference type="RefSeq" id="WP_093554226.1">
    <property type="nucleotide sequence ID" value="NZ_FPBO01000003.1"/>
</dbReference>
<organism evidence="1 2">
    <name type="scientific">Pseudoduganella namucuonensis</name>
    <dbReference type="NCBI Taxonomy" id="1035707"/>
    <lineage>
        <taxon>Bacteria</taxon>
        <taxon>Pseudomonadati</taxon>
        <taxon>Pseudomonadota</taxon>
        <taxon>Betaproteobacteria</taxon>
        <taxon>Burkholderiales</taxon>
        <taxon>Oxalobacteraceae</taxon>
        <taxon>Telluria group</taxon>
        <taxon>Pseudoduganella</taxon>
    </lineage>
</organism>
<evidence type="ECO:0000313" key="2">
    <source>
        <dbReference type="Proteomes" id="UP000199391"/>
    </source>
</evidence>
<protein>
    <recommendedName>
        <fullName evidence="3">Glycosyltransferase</fullName>
    </recommendedName>
</protein>
<dbReference type="Proteomes" id="UP000199391">
    <property type="component" value="Unassembled WGS sequence"/>
</dbReference>